<sequence>MFSHAFNNLDPRKWFDKMHPQTLAIATWLLYLDGVFGIIGYLDKTNDFGILRRISPVMGVIGLVACLGYFGGAYLMANGKKLGWYVAVGASFSPIVARLLISFEYSLTLRTIITGGDLIGFMFEAALAGLLLHPMSRSYARTWLR</sequence>
<evidence type="ECO:0000313" key="2">
    <source>
        <dbReference type="EMBL" id="CAB4367745.1"/>
    </source>
</evidence>
<accession>A0A6J6AFW0</accession>
<dbReference type="EMBL" id="CAETWZ010000036">
    <property type="protein sequence ID" value="CAB4367745.1"/>
    <property type="molecule type" value="Genomic_DNA"/>
</dbReference>
<keyword evidence="1" id="KW-0812">Transmembrane</keyword>
<proteinExistence type="predicted"/>
<feature type="transmembrane region" description="Helical" evidence="1">
    <location>
        <begin position="107"/>
        <end position="132"/>
    </location>
</feature>
<protein>
    <submittedName>
        <fullName evidence="2">Unannotated protein</fullName>
    </submittedName>
</protein>
<feature type="transmembrane region" description="Helical" evidence="1">
    <location>
        <begin position="82"/>
        <end position="101"/>
    </location>
</feature>
<keyword evidence="1" id="KW-1133">Transmembrane helix</keyword>
<gene>
    <name evidence="2" type="ORF">UFOPK4179_00534</name>
</gene>
<feature type="transmembrane region" description="Helical" evidence="1">
    <location>
        <begin position="21"/>
        <end position="42"/>
    </location>
</feature>
<name>A0A6J6AFW0_9ZZZZ</name>
<feature type="transmembrane region" description="Helical" evidence="1">
    <location>
        <begin position="54"/>
        <end position="75"/>
    </location>
</feature>
<keyword evidence="1" id="KW-0472">Membrane</keyword>
<reference evidence="2" key="1">
    <citation type="submission" date="2020-05" db="EMBL/GenBank/DDBJ databases">
        <authorList>
            <person name="Chiriac C."/>
            <person name="Salcher M."/>
            <person name="Ghai R."/>
            <person name="Kavagutti S V."/>
        </authorList>
    </citation>
    <scope>NUCLEOTIDE SEQUENCE</scope>
</reference>
<evidence type="ECO:0000256" key="1">
    <source>
        <dbReference type="SAM" id="Phobius"/>
    </source>
</evidence>
<dbReference type="AlphaFoldDB" id="A0A6J6AFW0"/>
<organism evidence="2">
    <name type="scientific">freshwater metagenome</name>
    <dbReference type="NCBI Taxonomy" id="449393"/>
    <lineage>
        <taxon>unclassified sequences</taxon>
        <taxon>metagenomes</taxon>
        <taxon>ecological metagenomes</taxon>
    </lineage>
</organism>